<evidence type="ECO:0000313" key="1">
    <source>
        <dbReference type="EMBL" id="EOD81927.1"/>
    </source>
</evidence>
<name>R1IWW9_9GAMM</name>
<dbReference type="Proteomes" id="UP000011223">
    <property type="component" value="Unassembled WGS sequence"/>
</dbReference>
<keyword evidence="2" id="KW-1185">Reference proteome</keyword>
<accession>R1IWW9</accession>
<dbReference type="EMBL" id="ANFM02000001">
    <property type="protein sequence ID" value="EOD81927.1"/>
    <property type="molecule type" value="Genomic_DNA"/>
</dbReference>
<evidence type="ECO:0000313" key="2">
    <source>
        <dbReference type="Proteomes" id="UP000011223"/>
    </source>
</evidence>
<dbReference type="AlphaFoldDB" id="R1IWW9"/>
<protein>
    <submittedName>
        <fullName evidence="1">Uncharacterized protein</fullName>
    </submittedName>
</protein>
<proteinExistence type="predicted"/>
<comment type="caution">
    <text evidence="1">The sequence shown here is derived from an EMBL/GenBank/DDBJ whole genome shotgun (WGS) entry which is preliminary data.</text>
</comment>
<sequence>MRRSRLPKIMMASSAERFNPLSIFAFSTKLKRILLYIRAIV</sequence>
<reference evidence="1 2" key="1">
    <citation type="journal article" date="2014" name="PLoS ONE">
        <title>Grimontia indica AK16(T), sp. nov., Isolated from a Seawater Sample Reports the Presence of Pathogenic Genes Similar to Vibrio Genus.</title>
        <authorList>
            <person name="Singh A."/>
            <person name="Vaidya B."/>
            <person name="Khatri I."/>
            <person name="Srinivas T.N."/>
            <person name="Subramanian S."/>
            <person name="Korpole S."/>
            <person name="Pinnaka A.K."/>
        </authorList>
    </citation>
    <scope>NUCLEOTIDE SEQUENCE [LARGE SCALE GENOMIC DNA]</scope>
    <source>
        <strain evidence="1 2">AK16</strain>
    </source>
</reference>
<organism evidence="1 2">
    <name type="scientific">Grimontia indica</name>
    <dbReference type="NCBI Taxonomy" id="1056512"/>
    <lineage>
        <taxon>Bacteria</taxon>
        <taxon>Pseudomonadati</taxon>
        <taxon>Pseudomonadota</taxon>
        <taxon>Gammaproteobacteria</taxon>
        <taxon>Vibrionales</taxon>
        <taxon>Vibrionaceae</taxon>
        <taxon>Grimontia</taxon>
    </lineage>
</organism>
<gene>
    <name evidence="1" type="ORF">D515_00085</name>
</gene>